<sequence length="156" mass="17746">MDISDPEEFKGAEIQASEECIVVIPNFMNEMTEAQKKLKLHKDETAETQRSEVTCLKPHSYYSYRFLFIYGKMQGGKVEHTTSSTMKKAINFIAPLLALGIIIITSKVIRRNEEPVPLFCIAPGRSGEKEYLQFQKKKALALRLQETTKGSLSKDR</sequence>
<gene>
    <name evidence="1" type="ORF">MG293_001845</name>
</gene>
<dbReference type="Proteomes" id="UP001214576">
    <property type="component" value="Unassembled WGS sequence"/>
</dbReference>
<protein>
    <submittedName>
        <fullName evidence="1">Uncharacterized protein</fullName>
    </submittedName>
</protein>
<organism evidence="1 2">
    <name type="scientific">Ovis ammon polii</name>
    <dbReference type="NCBI Taxonomy" id="230172"/>
    <lineage>
        <taxon>Eukaryota</taxon>
        <taxon>Metazoa</taxon>
        <taxon>Chordata</taxon>
        <taxon>Craniata</taxon>
        <taxon>Vertebrata</taxon>
        <taxon>Euteleostomi</taxon>
        <taxon>Mammalia</taxon>
        <taxon>Eutheria</taxon>
        <taxon>Laurasiatheria</taxon>
        <taxon>Artiodactyla</taxon>
        <taxon>Ruminantia</taxon>
        <taxon>Pecora</taxon>
        <taxon>Bovidae</taxon>
        <taxon>Caprinae</taxon>
        <taxon>Ovis</taxon>
    </lineage>
</organism>
<name>A0AAD4US37_OVIAM</name>
<dbReference type="AlphaFoldDB" id="A0AAD4US37"/>
<accession>A0AAD4US37</accession>
<evidence type="ECO:0000313" key="1">
    <source>
        <dbReference type="EMBL" id="KAI4549515.1"/>
    </source>
</evidence>
<comment type="caution">
    <text evidence="1">The sequence shown here is derived from an EMBL/GenBank/DDBJ whole genome shotgun (WGS) entry which is preliminary data.</text>
</comment>
<proteinExistence type="predicted"/>
<keyword evidence="2" id="KW-1185">Reference proteome</keyword>
<evidence type="ECO:0000313" key="2">
    <source>
        <dbReference type="Proteomes" id="UP001214576"/>
    </source>
</evidence>
<dbReference type="EMBL" id="JAKZEL010000001">
    <property type="protein sequence ID" value="KAI4549515.1"/>
    <property type="molecule type" value="Genomic_DNA"/>
</dbReference>
<reference evidence="1" key="1">
    <citation type="submission" date="2022-03" db="EMBL/GenBank/DDBJ databases">
        <title>Genomic analyses of argali, domestic sheep and their hybrids provide insights into chromosomal evolution, heterosis and genetic basis of agronomic traits.</title>
        <authorList>
            <person name="Li M."/>
        </authorList>
    </citation>
    <scope>NUCLEOTIDE SEQUENCE</scope>
    <source>
        <strain evidence="1">CAU-MHL-2022a</strain>
        <tissue evidence="1">Skin</tissue>
    </source>
</reference>